<dbReference type="EMBL" id="JACXWD010000010">
    <property type="protein sequence ID" value="MBD3867467.1"/>
    <property type="molecule type" value="Genomic_DNA"/>
</dbReference>
<gene>
    <name evidence="2 3" type="primary">rsfS</name>
    <name evidence="3" type="ORF">IFK94_05000</name>
</gene>
<keyword evidence="2" id="KW-0963">Cytoplasm</keyword>
<accession>A0A8J7CCI5</accession>
<dbReference type="NCBIfam" id="TIGR00090">
    <property type="entry name" value="rsfS_iojap_ybeB"/>
    <property type="match status" value="1"/>
</dbReference>
<keyword evidence="2" id="KW-0810">Translation regulation</keyword>
<reference evidence="3 4" key="1">
    <citation type="submission" date="2020-08" db="EMBL/GenBank/DDBJ databases">
        <title>Acidobacteriota in marine sediments use diverse sulfur dissimilation pathways.</title>
        <authorList>
            <person name="Wasmund K."/>
        </authorList>
    </citation>
    <scope>NUCLEOTIDE SEQUENCE [LARGE SCALE GENOMIC DNA]</scope>
    <source>
        <strain evidence="3">MAG AM4</strain>
    </source>
</reference>
<comment type="caution">
    <text evidence="3">The sequence shown here is derived from an EMBL/GenBank/DDBJ whole genome shotgun (WGS) entry which is preliminary data.</text>
</comment>
<sequence length="115" mass="13084">MTPELTACVNAASDTKAEDICILDLKGLSDVTDHFVICHGSSDRQVVAIANAIEEELIRVCRRKPKHVEGRTLGEWILMDYIDFVVHVFVGDKREFYRLERLWDDAPRLQLPAST</sequence>
<dbReference type="HAMAP" id="MF_01477">
    <property type="entry name" value="Iojap_RsfS"/>
    <property type="match status" value="1"/>
</dbReference>
<dbReference type="GO" id="GO:0090071">
    <property type="term" value="P:negative regulation of ribosome biogenesis"/>
    <property type="evidence" value="ECO:0007669"/>
    <property type="project" value="UniProtKB-UniRule"/>
</dbReference>
<dbReference type="PANTHER" id="PTHR21043">
    <property type="entry name" value="IOJAP SUPERFAMILY ORTHOLOG"/>
    <property type="match status" value="1"/>
</dbReference>
<dbReference type="Gene3D" id="3.30.460.10">
    <property type="entry name" value="Beta Polymerase, domain 2"/>
    <property type="match status" value="1"/>
</dbReference>
<dbReference type="SUPFAM" id="SSF81301">
    <property type="entry name" value="Nucleotidyltransferase"/>
    <property type="match status" value="1"/>
</dbReference>
<dbReference type="GO" id="GO:0043023">
    <property type="term" value="F:ribosomal large subunit binding"/>
    <property type="evidence" value="ECO:0007669"/>
    <property type="project" value="TreeGrafter"/>
</dbReference>
<proteinExistence type="inferred from homology"/>
<dbReference type="GO" id="GO:0005737">
    <property type="term" value="C:cytoplasm"/>
    <property type="evidence" value="ECO:0007669"/>
    <property type="project" value="UniProtKB-SubCell"/>
</dbReference>
<organism evidence="3 4">
    <name type="scientific">Candidatus Polarisedimenticola svalbardensis</name>
    <dbReference type="NCBI Taxonomy" id="2886004"/>
    <lineage>
        <taxon>Bacteria</taxon>
        <taxon>Pseudomonadati</taxon>
        <taxon>Acidobacteriota</taxon>
        <taxon>Candidatus Polarisedimenticolia</taxon>
        <taxon>Candidatus Polarisedimenticolales</taxon>
        <taxon>Candidatus Polarisedimenticolaceae</taxon>
        <taxon>Candidatus Polarisedimenticola</taxon>
    </lineage>
</organism>
<comment type="subcellular location">
    <subcellularLocation>
        <location evidence="2">Cytoplasm</location>
    </subcellularLocation>
</comment>
<comment type="function">
    <text evidence="2">Functions as a ribosomal silencing factor. Interacts with ribosomal protein uL14 (rplN), blocking formation of intersubunit bridge B8. Prevents association of the 30S and 50S ribosomal subunits and the formation of functional ribosomes, thus repressing translation.</text>
</comment>
<comment type="subunit">
    <text evidence="2">Interacts with ribosomal protein uL14 (rplN).</text>
</comment>
<dbReference type="Pfam" id="PF02410">
    <property type="entry name" value="RsfS"/>
    <property type="match status" value="1"/>
</dbReference>
<dbReference type="InterPro" id="IPR004394">
    <property type="entry name" value="Iojap/RsfS/C7orf30"/>
</dbReference>
<protein>
    <recommendedName>
        <fullName evidence="2">Ribosomal silencing factor RsfS</fullName>
    </recommendedName>
</protein>
<dbReference type="GO" id="GO:0042256">
    <property type="term" value="P:cytosolic ribosome assembly"/>
    <property type="evidence" value="ECO:0007669"/>
    <property type="project" value="UniProtKB-UniRule"/>
</dbReference>
<dbReference type="Proteomes" id="UP000648239">
    <property type="component" value="Unassembled WGS sequence"/>
</dbReference>
<name>A0A8J7CCI5_9BACT</name>
<evidence type="ECO:0000256" key="1">
    <source>
        <dbReference type="ARBA" id="ARBA00010574"/>
    </source>
</evidence>
<dbReference type="AlphaFoldDB" id="A0A8J7CCI5"/>
<evidence type="ECO:0000313" key="4">
    <source>
        <dbReference type="Proteomes" id="UP000648239"/>
    </source>
</evidence>
<dbReference type="InterPro" id="IPR043519">
    <property type="entry name" value="NT_sf"/>
</dbReference>
<evidence type="ECO:0000313" key="3">
    <source>
        <dbReference type="EMBL" id="MBD3867467.1"/>
    </source>
</evidence>
<comment type="similarity">
    <text evidence="1 2">Belongs to the Iojap/RsfS family.</text>
</comment>
<dbReference type="GO" id="GO:0017148">
    <property type="term" value="P:negative regulation of translation"/>
    <property type="evidence" value="ECO:0007669"/>
    <property type="project" value="UniProtKB-UniRule"/>
</dbReference>
<evidence type="ECO:0000256" key="2">
    <source>
        <dbReference type="HAMAP-Rule" id="MF_01477"/>
    </source>
</evidence>
<dbReference type="PANTHER" id="PTHR21043:SF0">
    <property type="entry name" value="MITOCHONDRIAL ASSEMBLY OF RIBOSOMAL LARGE SUBUNIT PROTEIN 1"/>
    <property type="match status" value="1"/>
</dbReference>
<keyword evidence="2" id="KW-0678">Repressor</keyword>